<evidence type="ECO:0000313" key="8">
    <source>
        <dbReference type="EMBL" id="HIQ81371.1"/>
    </source>
</evidence>
<name>A0A9D0ZJG4_9FIRM</name>
<sequence>MIKSMTGFGRSEQTVGGREISVEIKSVNHRYFEFNCRTSRGYAFLEEKLKSYISKQVSRGKLDVYVGVVCAEETQANVTLNHSLASGYVGAMRELADTYGIQNDISVSALSRFGDIFTLHKPQEDEAEVWACVLPVLDAALAGFLHMRRAEGERMKQDVLLRCETILSIVQQIETLSPQTVQEYRAKLEERLKELLQDVAVDEQRLLTETAIFADKTAVAEETVRLRSHFDQLYKFLQAEEPVGRKIDFILQEMNREANTIGSKVQNARLAHMVVDIKAELEKIREQIQNIE</sequence>
<dbReference type="Proteomes" id="UP000886787">
    <property type="component" value="Unassembled WGS sequence"/>
</dbReference>
<dbReference type="Pfam" id="PF08340">
    <property type="entry name" value="YicC-like_C"/>
    <property type="match status" value="1"/>
</dbReference>
<evidence type="ECO:0000256" key="2">
    <source>
        <dbReference type="ARBA" id="ARBA00022722"/>
    </source>
</evidence>
<proteinExistence type="inferred from homology"/>
<evidence type="ECO:0000256" key="5">
    <source>
        <dbReference type="ARBA" id="ARBA00035648"/>
    </source>
</evidence>
<dbReference type="EMBL" id="DVFW01000047">
    <property type="protein sequence ID" value="HIQ81371.1"/>
    <property type="molecule type" value="Genomic_DNA"/>
</dbReference>
<evidence type="ECO:0000259" key="6">
    <source>
        <dbReference type="Pfam" id="PF03755"/>
    </source>
</evidence>
<dbReference type="Pfam" id="PF03755">
    <property type="entry name" value="YicC-like_N"/>
    <property type="match status" value="1"/>
</dbReference>
<keyword evidence="3" id="KW-0255">Endonuclease</keyword>
<feature type="domain" description="Endoribonuclease YicC-like C-terminal" evidence="7">
    <location>
        <begin position="173"/>
        <end position="292"/>
    </location>
</feature>
<organism evidence="8 9">
    <name type="scientific">Candidatus Scatavimonas merdigallinarum</name>
    <dbReference type="NCBI Taxonomy" id="2840914"/>
    <lineage>
        <taxon>Bacteria</taxon>
        <taxon>Bacillati</taxon>
        <taxon>Bacillota</taxon>
        <taxon>Clostridia</taxon>
        <taxon>Eubacteriales</taxon>
        <taxon>Oscillospiraceae</taxon>
        <taxon>Oscillospiraceae incertae sedis</taxon>
        <taxon>Candidatus Scatavimonas</taxon>
    </lineage>
</organism>
<evidence type="ECO:0000256" key="3">
    <source>
        <dbReference type="ARBA" id="ARBA00022759"/>
    </source>
</evidence>
<evidence type="ECO:0000256" key="4">
    <source>
        <dbReference type="ARBA" id="ARBA00022801"/>
    </source>
</evidence>
<comment type="similarity">
    <text evidence="5">Belongs to the YicC/YloC family.</text>
</comment>
<dbReference type="GO" id="GO:0004521">
    <property type="term" value="F:RNA endonuclease activity"/>
    <property type="evidence" value="ECO:0007669"/>
    <property type="project" value="InterPro"/>
</dbReference>
<keyword evidence="4" id="KW-0378">Hydrolase</keyword>
<evidence type="ECO:0000256" key="1">
    <source>
        <dbReference type="ARBA" id="ARBA00001968"/>
    </source>
</evidence>
<dbReference type="PANTHER" id="PTHR30636:SF3">
    <property type="entry name" value="UPF0701 PROTEIN YICC"/>
    <property type="match status" value="1"/>
</dbReference>
<dbReference type="InterPro" id="IPR013551">
    <property type="entry name" value="YicC-like_C"/>
</dbReference>
<feature type="domain" description="Endoribonuclease YicC-like N-terminal" evidence="6">
    <location>
        <begin position="2"/>
        <end position="156"/>
    </location>
</feature>
<comment type="cofactor">
    <cofactor evidence="1">
        <name>a divalent metal cation</name>
        <dbReference type="ChEBI" id="CHEBI:60240"/>
    </cofactor>
</comment>
<keyword evidence="2" id="KW-0540">Nuclease</keyword>
<dbReference type="GO" id="GO:0016787">
    <property type="term" value="F:hydrolase activity"/>
    <property type="evidence" value="ECO:0007669"/>
    <property type="project" value="UniProtKB-KW"/>
</dbReference>
<dbReference type="PANTHER" id="PTHR30636">
    <property type="entry name" value="UPF0701 PROTEIN YICC"/>
    <property type="match status" value="1"/>
</dbReference>
<dbReference type="InterPro" id="IPR005229">
    <property type="entry name" value="YicC/YloC-like"/>
</dbReference>
<reference evidence="8" key="1">
    <citation type="submission" date="2020-10" db="EMBL/GenBank/DDBJ databases">
        <authorList>
            <person name="Gilroy R."/>
        </authorList>
    </citation>
    <scope>NUCLEOTIDE SEQUENCE</scope>
    <source>
        <strain evidence="8">ChiSjej1B19-3389</strain>
    </source>
</reference>
<protein>
    <submittedName>
        <fullName evidence="8">YicC family protein</fullName>
    </submittedName>
</protein>
<evidence type="ECO:0000259" key="7">
    <source>
        <dbReference type="Pfam" id="PF08340"/>
    </source>
</evidence>
<dbReference type="InterPro" id="IPR013527">
    <property type="entry name" value="YicC-like_N"/>
</dbReference>
<comment type="caution">
    <text evidence="8">The sequence shown here is derived from an EMBL/GenBank/DDBJ whole genome shotgun (WGS) entry which is preliminary data.</text>
</comment>
<dbReference type="AlphaFoldDB" id="A0A9D0ZJG4"/>
<reference evidence="8" key="2">
    <citation type="journal article" date="2021" name="PeerJ">
        <title>Extensive microbial diversity within the chicken gut microbiome revealed by metagenomics and culture.</title>
        <authorList>
            <person name="Gilroy R."/>
            <person name="Ravi A."/>
            <person name="Getino M."/>
            <person name="Pursley I."/>
            <person name="Horton D.L."/>
            <person name="Alikhan N.F."/>
            <person name="Baker D."/>
            <person name="Gharbi K."/>
            <person name="Hall N."/>
            <person name="Watson M."/>
            <person name="Adriaenssens E.M."/>
            <person name="Foster-Nyarko E."/>
            <person name="Jarju S."/>
            <person name="Secka A."/>
            <person name="Antonio M."/>
            <person name="Oren A."/>
            <person name="Chaudhuri R.R."/>
            <person name="La Ragione R."/>
            <person name="Hildebrand F."/>
            <person name="Pallen M.J."/>
        </authorList>
    </citation>
    <scope>NUCLEOTIDE SEQUENCE</scope>
    <source>
        <strain evidence="8">ChiSjej1B19-3389</strain>
    </source>
</reference>
<evidence type="ECO:0000313" key="9">
    <source>
        <dbReference type="Proteomes" id="UP000886787"/>
    </source>
</evidence>
<accession>A0A9D0ZJG4</accession>
<gene>
    <name evidence="8" type="ORF">IAD32_08850</name>
</gene>
<dbReference type="NCBIfam" id="TIGR00255">
    <property type="entry name" value="YicC/YloC family endoribonuclease"/>
    <property type="match status" value="1"/>
</dbReference>